<accession>A0A1E5CBZ5</accession>
<evidence type="ECO:0008006" key="3">
    <source>
        <dbReference type="Google" id="ProtNLM"/>
    </source>
</evidence>
<organism evidence="1 2">
    <name type="scientific">Enterovibrio norvegicus FF-454</name>
    <dbReference type="NCBI Taxonomy" id="1185651"/>
    <lineage>
        <taxon>Bacteria</taxon>
        <taxon>Pseudomonadati</taxon>
        <taxon>Pseudomonadota</taxon>
        <taxon>Gammaproteobacteria</taxon>
        <taxon>Vibrionales</taxon>
        <taxon>Vibrionaceae</taxon>
        <taxon>Enterovibrio</taxon>
    </lineage>
</organism>
<reference evidence="1 2" key="1">
    <citation type="journal article" date="2012" name="Science">
        <title>Ecological populations of bacteria act as socially cohesive units of antibiotic production and resistance.</title>
        <authorList>
            <person name="Cordero O.X."/>
            <person name="Wildschutte H."/>
            <person name="Kirkup B."/>
            <person name="Proehl S."/>
            <person name="Ngo L."/>
            <person name="Hussain F."/>
            <person name="Le Roux F."/>
            <person name="Mincer T."/>
            <person name="Polz M.F."/>
        </authorList>
    </citation>
    <scope>NUCLEOTIDE SEQUENCE [LARGE SCALE GENOMIC DNA]</scope>
    <source>
        <strain evidence="1 2">FF-454</strain>
    </source>
</reference>
<dbReference type="AlphaFoldDB" id="A0A1E5CBZ5"/>
<keyword evidence="2" id="KW-1185">Reference proteome</keyword>
<dbReference type="EMBL" id="AJWN02000032">
    <property type="protein sequence ID" value="OEE62947.1"/>
    <property type="molecule type" value="Genomic_DNA"/>
</dbReference>
<name>A0A1E5CBZ5_9GAMM</name>
<evidence type="ECO:0000313" key="1">
    <source>
        <dbReference type="EMBL" id="OEE62947.1"/>
    </source>
</evidence>
<evidence type="ECO:0000313" key="2">
    <source>
        <dbReference type="Proteomes" id="UP000095039"/>
    </source>
</evidence>
<dbReference type="RefSeq" id="WP_016958649.1">
    <property type="nucleotide sequence ID" value="NZ_AJWN02000032.1"/>
</dbReference>
<gene>
    <name evidence="1" type="ORF">A1OK_20410</name>
</gene>
<proteinExistence type="predicted"/>
<comment type="caution">
    <text evidence="1">The sequence shown here is derived from an EMBL/GenBank/DDBJ whole genome shotgun (WGS) entry which is preliminary data.</text>
</comment>
<dbReference type="Proteomes" id="UP000095039">
    <property type="component" value="Unassembled WGS sequence"/>
</dbReference>
<sequence length="80" mass="9441">MRSKASRTVNSRHGIDIDQMPSKLHGGFIATLVHKCWGLWRRYQLRSELERKLEDQHFLNDVGLTRADVAKEIELLRRQK</sequence>
<protein>
    <recommendedName>
        <fullName evidence="3">DUF1127 domain-containing protein</fullName>
    </recommendedName>
</protein>